<dbReference type="Pfam" id="PF20221">
    <property type="entry name" value="DUF6580"/>
    <property type="match status" value="1"/>
</dbReference>
<gene>
    <name evidence="2" type="ORF">EV209_2454</name>
</gene>
<keyword evidence="1" id="KW-0812">Transmembrane</keyword>
<feature type="transmembrane region" description="Helical" evidence="1">
    <location>
        <begin position="62"/>
        <end position="80"/>
    </location>
</feature>
<dbReference type="EMBL" id="SGXF01000005">
    <property type="protein sequence ID" value="RZS94088.1"/>
    <property type="molecule type" value="Genomic_DNA"/>
</dbReference>
<feature type="transmembrane region" description="Helical" evidence="1">
    <location>
        <begin position="153"/>
        <end position="173"/>
    </location>
</feature>
<evidence type="ECO:0000256" key="1">
    <source>
        <dbReference type="SAM" id="Phobius"/>
    </source>
</evidence>
<evidence type="ECO:0000313" key="2">
    <source>
        <dbReference type="EMBL" id="RZS94088.1"/>
    </source>
</evidence>
<feature type="transmembrane region" description="Helical" evidence="1">
    <location>
        <begin position="33"/>
        <end position="50"/>
    </location>
</feature>
<name>A0A4Q7P3U7_9FIRM</name>
<dbReference type="InterPro" id="IPR046487">
    <property type="entry name" value="DUF6580"/>
</dbReference>
<organism evidence="2 3">
    <name type="scientific">Cuneatibacter caecimuris</name>
    <dbReference type="NCBI Taxonomy" id="1796618"/>
    <lineage>
        <taxon>Bacteria</taxon>
        <taxon>Bacillati</taxon>
        <taxon>Bacillota</taxon>
        <taxon>Clostridia</taxon>
        <taxon>Lachnospirales</taxon>
        <taxon>Lachnospiraceae</taxon>
        <taxon>Cuneatibacter</taxon>
    </lineage>
</organism>
<dbReference type="Proteomes" id="UP000292927">
    <property type="component" value="Unassembled WGS sequence"/>
</dbReference>
<keyword evidence="1" id="KW-1133">Transmembrane helix</keyword>
<accession>A0A4Q7P3U7</accession>
<dbReference type="Gene3D" id="1.10.1760.20">
    <property type="match status" value="1"/>
</dbReference>
<evidence type="ECO:0000313" key="3">
    <source>
        <dbReference type="Proteomes" id="UP000292927"/>
    </source>
</evidence>
<dbReference type="RefSeq" id="WP_130435723.1">
    <property type="nucleotide sequence ID" value="NZ_SGXF01000005.1"/>
</dbReference>
<sequence length="226" mass="24575">MNKILNCLEPVILLAVPAVLILCTVMGTEYTAVLTLFVAALSMVPFFLRFERRKPRAREMMPPVILAAVAAAGRVLFAAFPSVKPVTAIVIIGGCCFGRQSGFLTGALAALASNLFFGQGPWTPWQMYSWGVTGYLAGLLSDRGMLERTWQMLGFGFCAALLYGWIMDTWYIAGFVSPFTWTGALAAYGAGLPFSLLHGLATTGFLALTTGPWKKKIRRIQSKYGI</sequence>
<proteinExistence type="predicted"/>
<dbReference type="AlphaFoldDB" id="A0A4Q7P3U7"/>
<keyword evidence="3" id="KW-1185">Reference proteome</keyword>
<feature type="transmembrane region" description="Helical" evidence="1">
    <location>
        <begin position="7"/>
        <end position="27"/>
    </location>
</feature>
<comment type="caution">
    <text evidence="2">The sequence shown here is derived from an EMBL/GenBank/DDBJ whole genome shotgun (WGS) entry which is preliminary data.</text>
</comment>
<protein>
    <submittedName>
        <fullName evidence="2">Energy-coupling factor transport system substrate-specific component</fullName>
    </submittedName>
</protein>
<feature type="transmembrane region" description="Helical" evidence="1">
    <location>
        <begin position="185"/>
        <end position="209"/>
    </location>
</feature>
<keyword evidence="1" id="KW-0472">Membrane</keyword>
<reference evidence="2 3" key="1">
    <citation type="submission" date="2019-02" db="EMBL/GenBank/DDBJ databases">
        <title>Genomic Encyclopedia of Type Strains, Phase IV (KMG-IV): sequencing the most valuable type-strain genomes for metagenomic binning, comparative biology and taxonomic classification.</title>
        <authorList>
            <person name="Goeker M."/>
        </authorList>
    </citation>
    <scope>NUCLEOTIDE SEQUENCE [LARGE SCALE GENOMIC DNA]</scope>
    <source>
        <strain evidence="2 3">DSM 29486</strain>
    </source>
</reference>
<dbReference type="OrthoDB" id="5198189at2"/>